<dbReference type="InterPro" id="IPR036188">
    <property type="entry name" value="FAD/NAD-bd_sf"/>
</dbReference>
<dbReference type="Gene3D" id="3.50.50.60">
    <property type="entry name" value="FAD/NAD(P)-binding domain"/>
    <property type="match status" value="1"/>
</dbReference>
<dbReference type="EMBL" id="JALHAT010000010">
    <property type="protein sequence ID" value="MCJ1960675.1"/>
    <property type="molecule type" value="Genomic_DNA"/>
</dbReference>
<gene>
    <name evidence="1" type="ORF">MTR65_08290</name>
</gene>
<evidence type="ECO:0000313" key="1">
    <source>
        <dbReference type="EMBL" id="MCJ1960675.1"/>
    </source>
</evidence>
<comment type="caution">
    <text evidence="1">The sequence shown here is derived from an EMBL/GenBank/DDBJ whole genome shotgun (WGS) entry which is preliminary data.</text>
</comment>
<evidence type="ECO:0000313" key="2">
    <source>
        <dbReference type="Proteomes" id="UP001162802"/>
    </source>
</evidence>
<sequence length="336" mass="36042">MIRGGGVAAHCCAGLLRQAGLAAMHPPARPSSTPAILLGAVAVKLLRDCLEAPDLLANARHIRRRIVVWGGSEPTVLPHDAVVLSGGDLHAAMEHERTSRPGGALLPRVFGIHTEAPFPPEETRHFGARPASAEAVALLHADDEEACWVEAVAQGWLFMIPSGHRAAWLLGVGAEIPELLALSRHIAPRMERGEAAPSARFETAPRMLTRLSGPDWLACGTDALAFDPLCGDGTAQAAREASLAAATLHAIADTDGSQEAVRPYLDHYHSMLLAGMRRHLRQCGQFYATGADSPWWRAQLDATREGFDWCSAQLATFPEPRYRLDGLTLTALGNPQ</sequence>
<accession>A0ABT0ABU9</accession>
<dbReference type="Proteomes" id="UP001162802">
    <property type="component" value="Unassembled WGS sequence"/>
</dbReference>
<evidence type="ECO:0008006" key="3">
    <source>
        <dbReference type="Google" id="ProtNLM"/>
    </source>
</evidence>
<dbReference type="SUPFAM" id="SSF51905">
    <property type="entry name" value="FAD/NAD(P)-binding domain"/>
    <property type="match status" value="1"/>
</dbReference>
<reference evidence="1" key="1">
    <citation type="submission" date="2022-03" db="EMBL/GenBank/DDBJ databases">
        <title>Identification of a novel bacterium isolated from mangrove sediments.</title>
        <authorList>
            <person name="Pan X."/>
        </authorList>
    </citation>
    <scope>NUCLEOTIDE SEQUENCE</scope>
    <source>
        <strain evidence="1">B2637</strain>
    </source>
</reference>
<keyword evidence="2" id="KW-1185">Reference proteome</keyword>
<organism evidence="1 2">
    <name type="scientific">Novosphingobium mangrovi</name>
    <name type="common">ex Hu et al. 2023</name>
    <dbReference type="NCBI Taxonomy" id="2930094"/>
    <lineage>
        <taxon>Bacteria</taxon>
        <taxon>Pseudomonadati</taxon>
        <taxon>Pseudomonadota</taxon>
        <taxon>Alphaproteobacteria</taxon>
        <taxon>Sphingomonadales</taxon>
        <taxon>Sphingomonadaceae</taxon>
        <taxon>Novosphingobium</taxon>
    </lineage>
</organism>
<dbReference type="Gene3D" id="3.30.9.100">
    <property type="match status" value="1"/>
</dbReference>
<dbReference type="RefSeq" id="WP_243799041.1">
    <property type="nucleotide sequence ID" value="NZ_JALHAT010000010.1"/>
</dbReference>
<name>A0ABT0ABU9_9SPHN</name>
<proteinExistence type="predicted"/>
<protein>
    <recommendedName>
        <fullName evidence="3">Tryptophan halogenase</fullName>
    </recommendedName>
</protein>